<comment type="cofactor">
    <cofactor evidence="1">
        <name>Mg(2+)</name>
        <dbReference type="ChEBI" id="CHEBI:18420"/>
    </cofactor>
</comment>
<dbReference type="EMBL" id="LBVO01000045">
    <property type="protein sequence ID" value="KKQ87883.1"/>
    <property type="molecule type" value="Genomic_DNA"/>
</dbReference>
<dbReference type="InterPro" id="IPR023198">
    <property type="entry name" value="PGP-like_dom2"/>
</dbReference>
<protein>
    <submittedName>
        <fullName evidence="5">HAD-superfamily hydrolase, subfamily IA</fullName>
    </submittedName>
</protein>
<dbReference type="InterPro" id="IPR006439">
    <property type="entry name" value="HAD-SF_hydro_IA"/>
</dbReference>
<keyword evidence="4" id="KW-0460">Magnesium</keyword>
<dbReference type="Gene3D" id="1.10.150.240">
    <property type="entry name" value="Putative phosphatase, domain 2"/>
    <property type="match status" value="1"/>
</dbReference>
<dbReference type="GO" id="GO:0046872">
    <property type="term" value="F:metal ion binding"/>
    <property type="evidence" value="ECO:0007669"/>
    <property type="project" value="UniProtKB-KW"/>
</dbReference>
<dbReference type="SFLD" id="SFLDG01129">
    <property type="entry name" value="C1.5:_HAD__Beta-PGM__Phosphata"/>
    <property type="match status" value="1"/>
</dbReference>
<dbReference type="Proteomes" id="UP000033934">
    <property type="component" value="Unassembled WGS sequence"/>
</dbReference>
<evidence type="ECO:0000256" key="1">
    <source>
        <dbReference type="ARBA" id="ARBA00001946"/>
    </source>
</evidence>
<dbReference type="InterPro" id="IPR023214">
    <property type="entry name" value="HAD_sf"/>
</dbReference>
<dbReference type="InterPro" id="IPR036412">
    <property type="entry name" value="HAD-like_sf"/>
</dbReference>
<organism evidence="5 6">
    <name type="scientific">Berkelbacteria bacterium GW2011_GWA2_38_9</name>
    <dbReference type="NCBI Taxonomy" id="1618334"/>
    <lineage>
        <taxon>Bacteria</taxon>
        <taxon>Candidatus Berkelbacteria</taxon>
    </lineage>
</organism>
<dbReference type="NCBIfam" id="TIGR01509">
    <property type="entry name" value="HAD-SF-IA-v3"/>
    <property type="match status" value="1"/>
</dbReference>
<evidence type="ECO:0000256" key="2">
    <source>
        <dbReference type="ARBA" id="ARBA00022723"/>
    </source>
</evidence>
<gene>
    <name evidence="5" type="ORF">UT11_C0045G0009</name>
</gene>
<keyword evidence="2" id="KW-0479">Metal-binding</keyword>
<reference evidence="5 6" key="1">
    <citation type="journal article" date="2015" name="Nature">
        <title>rRNA introns, odd ribosomes, and small enigmatic genomes across a large radiation of phyla.</title>
        <authorList>
            <person name="Brown C.T."/>
            <person name="Hug L.A."/>
            <person name="Thomas B.C."/>
            <person name="Sharon I."/>
            <person name="Castelle C.J."/>
            <person name="Singh A."/>
            <person name="Wilkins M.J."/>
            <person name="Williams K.H."/>
            <person name="Banfield J.F."/>
        </authorList>
    </citation>
    <scope>NUCLEOTIDE SEQUENCE [LARGE SCALE GENOMIC DNA]</scope>
</reference>
<dbReference type="InterPro" id="IPR051400">
    <property type="entry name" value="HAD-like_hydrolase"/>
</dbReference>
<dbReference type="SUPFAM" id="SSF56784">
    <property type="entry name" value="HAD-like"/>
    <property type="match status" value="1"/>
</dbReference>
<evidence type="ECO:0000313" key="5">
    <source>
        <dbReference type="EMBL" id="KKQ87883.1"/>
    </source>
</evidence>
<dbReference type="PANTHER" id="PTHR46470:SF2">
    <property type="entry name" value="GLYCERALDEHYDE 3-PHOSPHATE PHOSPHATASE"/>
    <property type="match status" value="1"/>
</dbReference>
<keyword evidence="3 5" id="KW-0378">Hydrolase</keyword>
<accession>A0A0G0L778</accession>
<dbReference type="AlphaFoldDB" id="A0A0G0L778"/>
<dbReference type="Gene3D" id="3.40.50.1000">
    <property type="entry name" value="HAD superfamily/HAD-like"/>
    <property type="match status" value="1"/>
</dbReference>
<dbReference type="Pfam" id="PF00702">
    <property type="entry name" value="Hydrolase"/>
    <property type="match status" value="1"/>
</dbReference>
<evidence type="ECO:0000256" key="3">
    <source>
        <dbReference type="ARBA" id="ARBA00022801"/>
    </source>
</evidence>
<sequence length="226" mass="26655">MNNLNIKIIFFDVGSVLLTRKEDFDVIASKFLNVDPQIYKDHLLEIIQSEECRQQYRAISNIEEERGFQIWVNEQIIQRFNLELTDEKIAYLSNLRVNRTWNYRLLENVIDALDYLKSKYRLGIISNAPPSRRHFELKDFDLEKYFDPIIISAEVQSNKPEEKIFQIALELAGVEAGHSAMIDNKVENLQTAKKMGFSQCVLYNFDKVDQKKFLVVDNFIEFKEIF</sequence>
<name>A0A0G0L778_9BACT</name>
<dbReference type="SFLD" id="SFLDS00003">
    <property type="entry name" value="Haloacid_Dehalogenase"/>
    <property type="match status" value="1"/>
</dbReference>
<dbReference type="PANTHER" id="PTHR46470">
    <property type="entry name" value="N-ACYLNEURAMINATE-9-PHOSPHATASE"/>
    <property type="match status" value="1"/>
</dbReference>
<evidence type="ECO:0000256" key="4">
    <source>
        <dbReference type="ARBA" id="ARBA00022842"/>
    </source>
</evidence>
<dbReference type="GO" id="GO:0016791">
    <property type="term" value="F:phosphatase activity"/>
    <property type="evidence" value="ECO:0007669"/>
    <property type="project" value="TreeGrafter"/>
</dbReference>
<dbReference type="NCBIfam" id="TIGR01549">
    <property type="entry name" value="HAD-SF-IA-v1"/>
    <property type="match status" value="1"/>
</dbReference>
<comment type="caution">
    <text evidence="5">The sequence shown here is derived from an EMBL/GenBank/DDBJ whole genome shotgun (WGS) entry which is preliminary data.</text>
</comment>
<dbReference type="GO" id="GO:0044281">
    <property type="term" value="P:small molecule metabolic process"/>
    <property type="evidence" value="ECO:0007669"/>
    <property type="project" value="UniProtKB-ARBA"/>
</dbReference>
<proteinExistence type="predicted"/>
<dbReference type="PRINTS" id="PR00413">
    <property type="entry name" value="HADHALOGNASE"/>
</dbReference>
<evidence type="ECO:0000313" key="6">
    <source>
        <dbReference type="Proteomes" id="UP000033934"/>
    </source>
</evidence>